<keyword evidence="2" id="KW-1185">Reference proteome</keyword>
<comment type="caution">
    <text evidence="1">The sequence shown here is derived from an EMBL/GenBank/DDBJ whole genome shotgun (WGS) entry which is preliminary data.</text>
</comment>
<reference evidence="1 2" key="2">
    <citation type="journal article" date="2022" name="Mol. Ecol. Resour.">
        <title>The genomes of chicory, endive, great burdock and yacon provide insights into Asteraceae paleo-polyploidization history and plant inulin production.</title>
        <authorList>
            <person name="Fan W."/>
            <person name="Wang S."/>
            <person name="Wang H."/>
            <person name="Wang A."/>
            <person name="Jiang F."/>
            <person name="Liu H."/>
            <person name="Zhao H."/>
            <person name="Xu D."/>
            <person name="Zhang Y."/>
        </authorList>
    </citation>
    <scope>NUCLEOTIDE SEQUENCE [LARGE SCALE GENOMIC DNA]</scope>
    <source>
        <strain evidence="2">cv. Niubang</strain>
    </source>
</reference>
<reference evidence="2" key="1">
    <citation type="journal article" date="2022" name="Mol. Ecol. Resour.">
        <title>The genomes of chicory, endive, great burdock and yacon provide insights into Asteraceae palaeo-polyploidization history and plant inulin production.</title>
        <authorList>
            <person name="Fan W."/>
            <person name="Wang S."/>
            <person name="Wang H."/>
            <person name="Wang A."/>
            <person name="Jiang F."/>
            <person name="Liu H."/>
            <person name="Zhao H."/>
            <person name="Xu D."/>
            <person name="Zhang Y."/>
        </authorList>
    </citation>
    <scope>NUCLEOTIDE SEQUENCE [LARGE SCALE GENOMIC DNA]</scope>
    <source>
        <strain evidence="2">cv. Niubang</strain>
    </source>
</reference>
<evidence type="ECO:0000313" key="2">
    <source>
        <dbReference type="Proteomes" id="UP001055879"/>
    </source>
</evidence>
<organism evidence="1 2">
    <name type="scientific">Arctium lappa</name>
    <name type="common">Greater burdock</name>
    <name type="synonym">Lappa major</name>
    <dbReference type="NCBI Taxonomy" id="4217"/>
    <lineage>
        <taxon>Eukaryota</taxon>
        <taxon>Viridiplantae</taxon>
        <taxon>Streptophyta</taxon>
        <taxon>Embryophyta</taxon>
        <taxon>Tracheophyta</taxon>
        <taxon>Spermatophyta</taxon>
        <taxon>Magnoliopsida</taxon>
        <taxon>eudicotyledons</taxon>
        <taxon>Gunneridae</taxon>
        <taxon>Pentapetalae</taxon>
        <taxon>asterids</taxon>
        <taxon>campanulids</taxon>
        <taxon>Asterales</taxon>
        <taxon>Asteraceae</taxon>
        <taxon>Carduoideae</taxon>
        <taxon>Cardueae</taxon>
        <taxon>Arctiinae</taxon>
        <taxon>Arctium</taxon>
    </lineage>
</organism>
<proteinExistence type="predicted"/>
<protein>
    <submittedName>
        <fullName evidence="1">Uncharacterized protein</fullName>
    </submittedName>
</protein>
<evidence type="ECO:0000313" key="1">
    <source>
        <dbReference type="EMBL" id="KAI3681587.1"/>
    </source>
</evidence>
<gene>
    <name evidence="1" type="ORF">L6452_36387</name>
</gene>
<dbReference type="EMBL" id="CM042059">
    <property type="protein sequence ID" value="KAI3681587.1"/>
    <property type="molecule type" value="Genomic_DNA"/>
</dbReference>
<accession>A0ACB8Y9I9</accession>
<dbReference type="Proteomes" id="UP001055879">
    <property type="component" value="Linkage Group LG13"/>
</dbReference>
<name>A0ACB8Y9I9_ARCLA</name>
<sequence>MLEWNDMGTGSTDQVQDNGKELGDQEGKTIVEEDQQQHKGVLDDDDHFNDLFDKLESQGVFGHDFNPFPDLHEYNFDLNEPVDKGYASDHETNNAQSDESETDDIDDSDYIVDGVDKVELDIRAFDLHPDVEVEWIGRREEQVFGEGLVLLLSCPNI</sequence>